<feature type="chain" id="PRO_5045232863" evidence="3">
    <location>
        <begin position="22"/>
        <end position="329"/>
    </location>
</feature>
<proteinExistence type="inferred from homology"/>
<evidence type="ECO:0000313" key="6">
    <source>
        <dbReference type="Proteomes" id="UP000185622"/>
    </source>
</evidence>
<evidence type="ECO:0000256" key="3">
    <source>
        <dbReference type="SAM" id="SignalP"/>
    </source>
</evidence>
<evidence type="ECO:0000259" key="4">
    <source>
        <dbReference type="Pfam" id="PF25917"/>
    </source>
</evidence>
<dbReference type="InterPro" id="IPR058625">
    <property type="entry name" value="MdtA-like_BSH"/>
</dbReference>
<dbReference type="Gene3D" id="1.10.287.470">
    <property type="entry name" value="Helix hairpin bin"/>
    <property type="match status" value="1"/>
</dbReference>
<sequence>MTLKLLPLAFAALILPGIALAQDGAITVEPQVVTDWKSVYGQVEAKNTIAARARISGTITALDVTEGDEVKAGQEIGKITDQTLDYQIGAVDAQINALEAQLENAKTELKRGQELQARGVSTSQNVDQLQTQVNVYEGQIAAQKAQRKVYVQQQEFGTVTAPIDGKVVTVPVTKDAVIMGGETIATIGGGGFFLRLSIPERHADTLHTGDTILITDPDGKEIEGKLAKIYPEIEGGRVQADVEVPDLDSRFVGARLLVKLPMGEREALLVPQGYVFNRTGLDFVRVKEEGGTYLRTVVPGVHVTSDGKDMVEVLTGLNAGDTVVPNDEQ</sequence>
<dbReference type="Pfam" id="PF25917">
    <property type="entry name" value="BSH_RND"/>
    <property type="match status" value="1"/>
</dbReference>
<name>A0ABN4XBH0_9RHOB</name>
<feature type="coiled-coil region" evidence="2">
    <location>
        <begin position="88"/>
        <end position="146"/>
    </location>
</feature>
<organism evidence="5 6">
    <name type="scientific">Thioclava nitratireducens</name>
    <dbReference type="NCBI Taxonomy" id="1915078"/>
    <lineage>
        <taxon>Bacteria</taxon>
        <taxon>Pseudomonadati</taxon>
        <taxon>Pseudomonadota</taxon>
        <taxon>Alphaproteobacteria</taxon>
        <taxon>Rhodobacterales</taxon>
        <taxon>Paracoccaceae</taxon>
        <taxon>Thioclava</taxon>
    </lineage>
</organism>
<dbReference type="SUPFAM" id="SSF111369">
    <property type="entry name" value="HlyD-like secretion proteins"/>
    <property type="match status" value="1"/>
</dbReference>
<feature type="domain" description="Multidrug resistance protein MdtA-like barrel-sandwich hybrid" evidence="4">
    <location>
        <begin position="48"/>
        <end position="185"/>
    </location>
</feature>
<evidence type="ECO:0000256" key="1">
    <source>
        <dbReference type="ARBA" id="ARBA00009477"/>
    </source>
</evidence>
<dbReference type="Gene3D" id="2.40.50.100">
    <property type="match status" value="1"/>
</dbReference>
<feature type="signal peptide" evidence="3">
    <location>
        <begin position="1"/>
        <end position="21"/>
    </location>
</feature>
<evidence type="ECO:0000313" key="5">
    <source>
        <dbReference type="EMBL" id="AQS47644.1"/>
    </source>
</evidence>
<evidence type="ECO:0000256" key="2">
    <source>
        <dbReference type="SAM" id="Coils"/>
    </source>
</evidence>
<keyword evidence="6" id="KW-1185">Reference proteome</keyword>
<keyword evidence="3" id="KW-0732">Signal</keyword>
<dbReference type="EMBL" id="CP019437">
    <property type="protein sequence ID" value="AQS47644.1"/>
    <property type="molecule type" value="Genomic_DNA"/>
</dbReference>
<dbReference type="PANTHER" id="PTHR30469">
    <property type="entry name" value="MULTIDRUG RESISTANCE PROTEIN MDTA"/>
    <property type="match status" value="1"/>
</dbReference>
<dbReference type="RefSeq" id="WP_075776059.1">
    <property type="nucleotide sequence ID" value="NZ_CP019437.1"/>
</dbReference>
<dbReference type="Gene3D" id="2.40.420.20">
    <property type="match status" value="1"/>
</dbReference>
<dbReference type="InterPro" id="IPR006143">
    <property type="entry name" value="RND_pump_MFP"/>
</dbReference>
<reference evidence="5 6" key="1">
    <citation type="submission" date="2017-01" db="EMBL/GenBank/DDBJ databases">
        <title>The complete genome sequence of a sulfur-oxidizing marine bacterium Thioclava sp. 25B10_4T.</title>
        <authorList>
            <person name="Liu Y."/>
            <person name="Lai Q."/>
            <person name="Shao Z."/>
        </authorList>
    </citation>
    <scope>NUCLEOTIDE SEQUENCE [LARGE SCALE GENOMIC DNA]</scope>
    <source>
        <strain evidence="5 6">25B10_4</strain>
    </source>
</reference>
<accession>A0ABN4XBH0</accession>
<gene>
    <name evidence="5" type="ORF">BMG03_07395</name>
</gene>
<keyword evidence="2" id="KW-0175">Coiled coil</keyword>
<dbReference type="Proteomes" id="UP000185622">
    <property type="component" value="Chromosome"/>
</dbReference>
<protein>
    <submittedName>
        <fullName evidence="5">Efflux transporter periplasmic adaptor subunit</fullName>
    </submittedName>
</protein>
<comment type="similarity">
    <text evidence="1">Belongs to the membrane fusion protein (MFP) (TC 8.A.1) family.</text>
</comment>
<dbReference type="NCBIfam" id="TIGR01730">
    <property type="entry name" value="RND_mfp"/>
    <property type="match status" value="1"/>
</dbReference>